<dbReference type="CDD" id="cd11685">
    <property type="entry name" value="UEV_TSG101-like"/>
    <property type="match status" value="1"/>
</dbReference>
<dbReference type="EMBL" id="CM010716">
    <property type="protein sequence ID" value="RZC52266.1"/>
    <property type="molecule type" value="Genomic_DNA"/>
</dbReference>
<dbReference type="OMA" id="RIMARKQ"/>
<dbReference type="STRING" id="3469.A0A4Y7IVU0"/>
<dbReference type="Pfam" id="PF05743">
    <property type="entry name" value="UEV"/>
    <property type="match status" value="1"/>
</dbReference>
<dbReference type="GO" id="GO:0008333">
    <property type="term" value="P:endosome to lysosome transport"/>
    <property type="evidence" value="ECO:0007669"/>
    <property type="project" value="TreeGrafter"/>
</dbReference>
<evidence type="ECO:0000256" key="3">
    <source>
        <dbReference type="ARBA" id="ARBA00022448"/>
    </source>
</evidence>
<evidence type="ECO:0000256" key="1">
    <source>
        <dbReference type="ARBA" id="ARBA00004177"/>
    </source>
</evidence>
<dbReference type="GO" id="GO:0000813">
    <property type="term" value="C:ESCRT I complex"/>
    <property type="evidence" value="ECO:0007669"/>
    <property type="project" value="TreeGrafter"/>
</dbReference>
<dbReference type="PROSITE" id="PS51322">
    <property type="entry name" value="UEV"/>
    <property type="match status" value="1"/>
</dbReference>
<comment type="subcellular location">
    <subcellularLocation>
        <location evidence="1">Endosome</location>
    </subcellularLocation>
</comment>
<gene>
    <name evidence="8" type="ORF">C5167_020693</name>
</gene>
<accession>A0A4Y7IVU0</accession>
<dbReference type="Gramene" id="RZC52266">
    <property type="protein sequence ID" value="RZC52266"/>
    <property type="gene ID" value="C5167_020693"/>
</dbReference>
<dbReference type="GO" id="GO:0043130">
    <property type="term" value="F:ubiquitin binding"/>
    <property type="evidence" value="ECO:0007669"/>
    <property type="project" value="TreeGrafter"/>
</dbReference>
<sequence length="402" mass="44563">MAPETSIESVDAALLCIDPVTLSCEEPNFKWIVREHIICLLCEYEHLVPSVDIFTYNDGRTVNLLNVNGFLQVSECASRIPLTIWIHQNYPNSPPSVVLPQTHGLHPFVDCTGVVTSEYLTTWTYPRSNLLDLVRNLVYLIAHHEAFFSSSHLLFSNSSDPIKLEILEHLVAMLQSDVTELQSKTEEDIEALSGLQEELVDRADIATSIILGIENERTSLKQRVLEMTEEADMMAQWLRVCDPKSTGNKIEAAFEVEDMESKYVLESLAGEEAIEDVVYALDKAIVEGVISLADYLKQEIDGPLPLLLGGYLGGLIFLQTLLAQCPGIDTPDCVRCYAGTFGKHVTKTVPRTLLSPCKFNSSYSVPGETGFSCSITTFEGVIIALIAALTFSKTERAQAIRR</sequence>
<evidence type="ECO:0000256" key="6">
    <source>
        <dbReference type="ARBA" id="ARBA00023054"/>
    </source>
</evidence>
<comment type="similarity">
    <text evidence="2">Belongs to the ubiquitin-conjugating enzyme family. UEV subfamily.</text>
</comment>
<dbReference type="Gene3D" id="6.10.140.820">
    <property type="match status" value="1"/>
</dbReference>
<dbReference type="GO" id="GO:0015031">
    <property type="term" value="P:protein transport"/>
    <property type="evidence" value="ECO:0007669"/>
    <property type="project" value="UniProtKB-KW"/>
</dbReference>
<feature type="domain" description="UEV" evidence="7">
    <location>
        <begin position="14"/>
        <end position="151"/>
    </location>
</feature>
<keyword evidence="5" id="KW-0653">Protein transport</keyword>
<evidence type="ECO:0000256" key="4">
    <source>
        <dbReference type="ARBA" id="ARBA00022753"/>
    </source>
</evidence>
<dbReference type="SUPFAM" id="SSF140111">
    <property type="entry name" value="Endosomal sorting complex assembly domain"/>
    <property type="match status" value="1"/>
</dbReference>
<dbReference type="AlphaFoldDB" id="A0A4Y7IVU0"/>
<organism evidence="8 9">
    <name type="scientific">Papaver somniferum</name>
    <name type="common">Opium poppy</name>
    <dbReference type="NCBI Taxonomy" id="3469"/>
    <lineage>
        <taxon>Eukaryota</taxon>
        <taxon>Viridiplantae</taxon>
        <taxon>Streptophyta</taxon>
        <taxon>Embryophyta</taxon>
        <taxon>Tracheophyta</taxon>
        <taxon>Spermatophyta</taxon>
        <taxon>Magnoliopsida</taxon>
        <taxon>Ranunculales</taxon>
        <taxon>Papaveraceae</taxon>
        <taxon>Papaveroideae</taxon>
        <taxon>Papaver</taxon>
    </lineage>
</organism>
<evidence type="ECO:0000259" key="7">
    <source>
        <dbReference type="PROSITE" id="PS51322"/>
    </source>
</evidence>
<dbReference type="PANTHER" id="PTHR23306:SF21">
    <property type="entry name" value="UBIQUITIN-CONJUGATING ENZYME_RWD-LIKE PROTEIN"/>
    <property type="match status" value="1"/>
</dbReference>
<dbReference type="Pfam" id="PF09454">
    <property type="entry name" value="Vps23_core"/>
    <property type="match status" value="1"/>
</dbReference>
<protein>
    <recommendedName>
        <fullName evidence="7">UEV domain-containing protein</fullName>
    </recommendedName>
</protein>
<dbReference type="InterPro" id="IPR017916">
    <property type="entry name" value="SB_dom"/>
</dbReference>
<reference evidence="8 9" key="1">
    <citation type="journal article" date="2018" name="Science">
        <title>The opium poppy genome and morphinan production.</title>
        <authorList>
            <person name="Guo L."/>
            <person name="Winzer T."/>
            <person name="Yang X."/>
            <person name="Li Y."/>
            <person name="Ning Z."/>
            <person name="He Z."/>
            <person name="Teodor R."/>
            <person name="Lu Y."/>
            <person name="Bowser T.A."/>
            <person name="Graham I.A."/>
            <person name="Ye K."/>
        </authorList>
    </citation>
    <scope>NUCLEOTIDE SEQUENCE [LARGE SCALE GENOMIC DNA]</scope>
    <source>
        <strain evidence="9">cv. HN1</strain>
        <tissue evidence="8">Leaves</tissue>
    </source>
</reference>
<evidence type="ECO:0000313" key="8">
    <source>
        <dbReference type="EMBL" id="RZC52266.1"/>
    </source>
</evidence>
<evidence type="ECO:0000256" key="5">
    <source>
        <dbReference type="ARBA" id="ARBA00022927"/>
    </source>
</evidence>
<evidence type="ECO:0000313" key="9">
    <source>
        <dbReference type="Proteomes" id="UP000316621"/>
    </source>
</evidence>
<dbReference type="InterPro" id="IPR052070">
    <property type="entry name" value="ESCRT-I_UEV_domain"/>
</dbReference>
<dbReference type="SUPFAM" id="SSF54495">
    <property type="entry name" value="UBC-like"/>
    <property type="match status" value="1"/>
</dbReference>
<keyword evidence="9" id="KW-1185">Reference proteome</keyword>
<dbReference type="InterPro" id="IPR037202">
    <property type="entry name" value="ESCRT_assembly_dom"/>
</dbReference>
<evidence type="ECO:0000256" key="2">
    <source>
        <dbReference type="ARBA" id="ARBA00009594"/>
    </source>
</evidence>
<keyword evidence="4" id="KW-0967">Endosome</keyword>
<dbReference type="InterPro" id="IPR016135">
    <property type="entry name" value="UBQ-conjugating_enzyme/RWD"/>
</dbReference>
<keyword evidence="3" id="KW-0813">Transport</keyword>
<dbReference type="PANTHER" id="PTHR23306">
    <property type="entry name" value="TUMOR SUSCEPTIBILITY GENE 101 PROTEIN-RELATED"/>
    <property type="match status" value="1"/>
</dbReference>
<dbReference type="InterPro" id="IPR008883">
    <property type="entry name" value="UEV_N"/>
</dbReference>
<proteinExistence type="inferred from homology"/>
<dbReference type="Proteomes" id="UP000316621">
    <property type="component" value="Chromosome 2"/>
</dbReference>
<name>A0A4Y7IVU0_PAPSO</name>
<keyword evidence="6" id="KW-0175">Coiled coil</keyword>
<dbReference type="Gene3D" id="3.10.110.10">
    <property type="entry name" value="Ubiquitin Conjugating Enzyme"/>
    <property type="match status" value="1"/>
</dbReference>